<keyword evidence="6" id="KW-1185">Reference proteome</keyword>
<dbReference type="EMBL" id="RPFL01000024">
    <property type="protein sequence ID" value="RPD85744.1"/>
    <property type="molecule type" value="Genomic_DNA"/>
</dbReference>
<comment type="caution">
    <text evidence="5">The sequence shown here is derived from an EMBL/GenBank/DDBJ whole genome shotgun (WGS) entry which is preliminary data.</text>
</comment>
<gene>
    <name evidence="5" type="ORF">EGK74_09115</name>
</gene>
<dbReference type="GO" id="GO:0009307">
    <property type="term" value="P:DNA restriction-modification system"/>
    <property type="evidence" value="ECO:0007669"/>
    <property type="project" value="UniProtKB-KW"/>
</dbReference>
<dbReference type="PANTHER" id="PTHR30408">
    <property type="entry name" value="TYPE-1 RESTRICTION ENZYME ECOKI SPECIFICITY PROTEIN"/>
    <property type="match status" value="1"/>
</dbReference>
<evidence type="ECO:0000313" key="6">
    <source>
        <dbReference type="Proteomes" id="UP000272412"/>
    </source>
</evidence>
<dbReference type="AlphaFoldDB" id="A0A3N4MPJ4"/>
<reference evidence="5 6" key="1">
    <citation type="submission" date="2018-11" db="EMBL/GenBank/DDBJ databases">
        <title>Neisseria weixii sp. nov. isolated from the rectal contents of plateau pika (Ochotona cruzoniae).</title>
        <authorList>
            <person name="Zhang G."/>
        </authorList>
    </citation>
    <scope>NUCLEOTIDE SEQUENCE [LARGE SCALE GENOMIC DNA]</scope>
    <source>
        <strain evidence="5 6">10009</strain>
    </source>
</reference>
<dbReference type="OrthoDB" id="9798929at2"/>
<accession>A0A3N4MPJ4</accession>
<sequence length="192" mass="21768">MNQQKDNHKITPKLRFPEFQTASGWENKKFKNIAPLQRGFDLPSSELKNGKIPVVYSNGIQKFHDKGMATAPAVITGRSGTIGKIHYLDSGEYWPHNTTLWVTTFMGNVPKFICYLFEKTEIKRFSSGSGVPTLNRNDIHDSIVSIPLPEEQQKIADCLSSIDELIAFEEQEIYALKEHKKGLMQQLFPQVG</sequence>
<keyword evidence="3" id="KW-0238">DNA-binding</keyword>
<dbReference type="InterPro" id="IPR044946">
    <property type="entry name" value="Restrct_endonuc_typeI_TRD_sf"/>
</dbReference>
<comment type="similarity">
    <text evidence="1">Belongs to the type-I restriction system S methylase family.</text>
</comment>
<dbReference type="CDD" id="cd17267">
    <property type="entry name" value="RMtype1_S_EcoAO83I-TRD1-CR1_like"/>
    <property type="match status" value="1"/>
</dbReference>
<evidence type="ECO:0000259" key="4">
    <source>
        <dbReference type="Pfam" id="PF01420"/>
    </source>
</evidence>
<evidence type="ECO:0000256" key="1">
    <source>
        <dbReference type="ARBA" id="ARBA00010923"/>
    </source>
</evidence>
<dbReference type="Gene3D" id="3.90.220.20">
    <property type="entry name" value="DNA methylase specificity domains"/>
    <property type="match status" value="1"/>
</dbReference>
<dbReference type="Gene3D" id="1.10.287.1120">
    <property type="entry name" value="Bipartite methylase S protein"/>
    <property type="match status" value="1"/>
</dbReference>
<evidence type="ECO:0000313" key="5">
    <source>
        <dbReference type="EMBL" id="RPD85744.1"/>
    </source>
</evidence>
<dbReference type="PANTHER" id="PTHR30408:SF12">
    <property type="entry name" value="TYPE I RESTRICTION ENZYME MJAVIII SPECIFICITY SUBUNIT"/>
    <property type="match status" value="1"/>
</dbReference>
<dbReference type="GO" id="GO:0003677">
    <property type="term" value="F:DNA binding"/>
    <property type="evidence" value="ECO:0007669"/>
    <property type="project" value="UniProtKB-KW"/>
</dbReference>
<evidence type="ECO:0000256" key="3">
    <source>
        <dbReference type="ARBA" id="ARBA00023125"/>
    </source>
</evidence>
<keyword evidence="2" id="KW-0680">Restriction system</keyword>
<dbReference type="Pfam" id="PF01420">
    <property type="entry name" value="Methylase_S"/>
    <property type="match status" value="1"/>
</dbReference>
<dbReference type="SUPFAM" id="SSF116734">
    <property type="entry name" value="DNA methylase specificity domain"/>
    <property type="match status" value="1"/>
</dbReference>
<organism evidence="5 6">
    <name type="scientific">Neisseria weixii</name>
    <dbReference type="NCBI Taxonomy" id="1853276"/>
    <lineage>
        <taxon>Bacteria</taxon>
        <taxon>Pseudomonadati</taxon>
        <taxon>Pseudomonadota</taxon>
        <taxon>Betaproteobacteria</taxon>
        <taxon>Neisseriales</taxon>
        <taxon>Neisseriaceae</taxon>
        <taxon>Neisseria</taxon>
    </lineage>
</organism>
<dbReference type="Proteomes" id="UP000272412">
    <property type="component" value="Unassembled WGS sequence"/>
</dbReference>
<protein>
    <recommendedName>
        <fullName evidence="4">Type I restriction modification DNA specificity domain-containing protein</fullName>
    </recommendedName>
</protein>
<proteinExistence type="inferred from homology"/>
<dbReference type="RefSeq" id="WP_123804533.1">
    <property type="nucleotide sequence ID" value="NZ_RPFL01000024.1"/>
</dbReference>
<dbReference type="InterPro" id="IPR052021">
    <property type="entry name" value="Type-I_RS_S_subunit"/>
</dbReference>
<feature type="domain" description="Type I restriction modification DNA specificity" evidence="4">
    <location>
        <begin position="23"/>
        <end position="177"/>
    </location>
</feature>
<dbReference type="InterPro" id="IPR000055">
    <property type="entry name" value="Restrct_endonuc_typeI_TRD"/>
</dbReference>
<name>A0A3N4MPJ4_9NEIS</name>
<evidence type="ECO:0000256" key="2">
    <source>
        <dbReference type="ARBA" id="ARBA00022747"/>
    </source>
</evidence>